<evidence type="ECO:0000256" key="16">
    <source>
        <dbReference type="ARBA" id="ARBA00048540"/>
    </source>
</evidence>
<organism evidence="21 22">
    <name type="scientific">Nitrincola tapanii</name>
    <dbReference type="NCBI Taxonomy" id="1708751"/>
    <lineage>
        <taxon>Bacteria</taxon>
        <taxon>Pseudomonadati</taxon>
        <taxon>Pseudomonadota</taxon>
        <taxon>Gammaproteobacteria</taxon>
        <taxon>Oceanospirillales</taxon>
        <taxon>Oceanospirillaceae</taxon>
        <taxon>Nitrincola</taxon>
    </lineage>
</organism>
<keyword evidence="12" id="KW-0472">Membrane</keyword>
<evidence type="ECO:0000256" key="1">
    <source>
        <dbReference type="ARBA" id="ARBA00008282"/>
    </source>
</evidence>
<dbReference type="EC" id="2.7.1.180" evidence="2 18"/>
<evidence type="ECO:0000256" key="17">
    <source>
        <dbReference type="ARBA" id="ARBA00060485"/>
    </source>
</evidence>
<keyword evidence="7 18" id="KW-0808">Transferase</keyword>
<keyword evidence="6 18" id="KW-0285">Flavoprotein</keyword>
<comment type="similarity">
    <text evidence="1 18 20">Belongs to the ApbE family.</text>
</comment>
<dbReference type="InterPro" id="IPR003374">
    <property type="entry name" value="ApbE-like_sf"/>
</dbReference>
<dbReference type="Pfam" id="PF02424">
    <property type="entry name" value="ApbE"/>
    <property type="match status" value="1"/>
</dbReference>
<keyword evidence="11 18" id="KW-0460">Magnesium</keyword>
<evidence type="ECO:0000256" key="10">
    <source>
        <dbReference type="ARBA" id="ARBA00022827"/>
    </source>
</evidence>
<evidence type="ECO:0000256" key="13">
    <source>
        <dbReference type="ARBA" id="ARBA00023139"/>
    </source>
</evidence>
<evidence type="ECO:0000256" key="15">
    <source>
        <dbReference type="ARBA" id="ARBA00031306"/>
    </source>
</evidence>
<feature type="binding site" evidence="19">
    <location>
        <position position="296"/>
    </location>
    <ligand>
        <name>Mg(2+)</name>
        <dbReference type="ChEBI" id="CHEBI:18420"/>
    </ligand>
</feature>
<reference evidence="21 22" key="1">
    <citation type="submission" date="2019-03" db="EMBL/GenBank/DDBJ databases">
        <title>Nitrincola sp. nov. isolated from an Indian soda lake.</title>
        <authorList>
            <person name="Joshi A."/>
            <person name="Thite S.V."/>
            <person name="Joseph N."/>
            <person name="Dhotre D."/>
            <person name="Moorthy M."/>
            <person name="Shouche Y.S."/>
        </authorList>
    </citation>
    <scope>NUCLEOTIDE SEQUENCE [LARGE SCALE GENOMIC DNA]</scope>
    <source>
        <strain evidence="21 22">MEB193</strain>
    </source>
</reference>
<dbReference type="EMBL" id="SMRS01000004">
    <property type="protein sequence ID" value="KAA0875157.1"/>
    <property type="molecule type" value="Genomic_DNA"/>
</dbReference>
<dbReference type="FunFam" id="3.10.520.10:FF:000001">
    <property type="entry name" value="FAD:protein FMN transferase"/>
    <property type="match status" value="1"/>
</dbReference>
<dbReference type="RefSeq" id="WP_149390737.1">
    <property type="nucleotide sequence ID" value="NZ_SMRS01000004.1"/>
</dbReference>
<evidence type="ECO:0000256" key="11">
    <source>
        <dbReference type="ARBA" id="ARBA00022842"/>
    </source>
</evidence>
<evidence type="ECO:0000256" key="19">
    <source>
        <dbReference type="PIRSR" id="PIRSR006268-2"/>
    </source>
</evidence>
<keyword evidence="10 18" id="KW-0274">FAD</keyword>
<keyword evidence="14 20" id="KW-0449">Lipoprotein</keyword>
<dbReference type="SUPFAM" id="SSF143631">
    <property type="entry name" value="ApbE-like"/>
    <property type="match status" value="1"/>
</dbReference>
<dbReference type="Proteomes" id="UP000325302">
    <property type="component" value="Unassembled WGS sequence"/>
</dbReference>
<accession>A0A5A9W383</accession>
<dbReference type="GO" id="GO:0016740">
    <property type="term" value="F:transferase activity"/>
    <property type="evidence" value="ECO:0007669"/>
    <property type="project" value="UniProtKB-UniRule"/>
</dbReference>
<comment type="subcellular location">
    <subcellularLocation>
        <location evidence="17 20">Cell inner membrane</location>
        <topology evidence="17 20">Lipid-anchor</topology>
        <orientation evidence="17 20">Periplasmic side</orientation>
    </subcellularLocation>
</comment>
<evidence type="ECO:0000256" key="7">
    <source>
        <dbReference type="ARBA" id="ARBA00022679"/>
    </source>
</evidence>
<evidence type="ECO:0000313" key="22">
    <source>
        <dbReference type="Proteomes" id="UP000325302"/>
    </source>
</evidence>
<comment type="cofactor">
    <cofactor evidence="19">
        <name>Mg(2+)</name>
        <dbReference type="ChEBI" id="CHEBI:18420"/>
    </cofactor>
    <cofactor evidence="19">
        <name>Mn(2+)</name>
        <dbReference type="ChEBI" id="CHEBI:29035"/>
    </cofactor>
    <text evidence="19">Magnesium. Can also use manganese.</text>
</comment>
<evidence type="ECO:0000256" key="20">
    <source>
        <dbReference type="RuleBase" id="RU363002"/>
    </source>
</evidence>
<protein>
    <recommendedName>
        <fullName evidence="3 18">FAD:protein FMN transferase</fullName>
        <ecNumber evidence="2 18">2.7.1.180</ecNumber>
    </recommendedName>
    <alternativeName>
        <fullName evidence="15 18">Flavin transferase</fullName>
    </alternativeName>
</protein>
<keyword evidence="13" id="KW-0564">Palmitate</keyword>
<dbReference type="GO" id="GO:0046872">
    <property type="term" value="F:metal ion binding"/>
    <property type="evidence" value="ECO:0007669"/>
    <property type="project" value="UniProtKB-UniRule"/>
</dbReference>
<name>A0A5A9W383_9GAMM</name>
<dbReference type="OrthoDB" id="9778595at2"/>
<dbReference type="PIRSF" id="PIRSF006268">
    <property type="entry name" value="ApbE"/>
    <property type="match status" value="1"/>
</dbReference>
<dbReference type="PROSITE" id="PS51257">
    <property type="entry name" value="PROKAR_LIPOPROTEIN"/>
    <property type="match status" value="1"/>
</dbReference>
<evidence type="ECO:0000313" key="21">
    <source>
        <dbReference type="EMBL" id="KAA0875157.1"/>
    </source>
</evidence>
<dbReference type="GO" id="GO:0005886">
    <property type="term" value="C:plasma membrane"/>
    <property type="evidence" value="ECO:0007669"/>
    <property type="project" value="UniProtKB-SubCell"/>
</dbReference>
<feature type="binding site" evidence="19">
    <location>
        <position position="292"/>
    </location>
    <ligand>
        <name>Mg(2+)</name>
        <dbReference type="ChEBI" id="CHEBI:18420"/>
    </ligand>
</feature>
<evidence type="ECO:0000256" key="3">
    <source>
        <dbReference type="ARBA" id="ARBA00016337"/>
    </source>
</evidence>
<evidence type="ECO:0000256" key="4">
    <source>
        <dbReference type="ARBA" id="ARBA00022475"/>
    </source>
</evidence>
<dbReference type="InterPro" id="IPR024932">
    <property type="entry name" value="ApbE"/>
</dbReference>
<evidence type="ECO:0000256" key="18">
    <source>
        <dbReference type="PIRNR" id="PIRNR006268"/>
    </source>
</evidence>
<gene>
    <name evidence="21" type="ORF">E1H14_06975</name>
</gene>
<comment type="function">
    <text evidence="20">Flavin transferase that catalyzes the transfer of the FMN moiety of FAD and its covalent binding to the hydroxyl group of a threonine residue in a target flavoprotein.</text>
</comment>
<keyword evidence="22" id="KW-1185">Reference proteome</keyword>
<comment type="caution">
    <text evidence="21">The sequence shown here is derived from an EMBL/GenBank/DDBJ whole genome shotgun (WGS) entry which is preliminary data.</text>
</comment>
<dbReference type="AlphaFoldDB" id="A0A5A9W383"/>
<comment type="catalytic activity">
    <reaction evidence="16 18 20">
        <text>L-threonyl-[protein] + FAD = FMN-L-threonyl-[protein] + AMP + H(+)</text>
        <dbReference type="Rhea" id="RHEA:36847"/>
        <dbReference type="Rhea" id="RHEA-COMP:11060"/>
        <dbReference type="Rhea" id="RHEA-COMP:11061"/>
        <dbReference type="ChEBI" id="CHEBI:15378"/>
        <dbReference type="ChEBI" id="CHEBI:30013"/>
        <dbReference type="ChEBI" id="CHEBI:57692"/>
        <dbReference type="ChEBI" id="CHEBI:74257"/>
        <dbReference type="ChEBI" id="CHEBI:456215"/>
        <dbReference type="EC" id="2.7.1.180"/>
    </reaction>
</comment>
<evidence type="ECO:0000256" key="5">
    <source>
        <dbReference type="ARBA" id="ARBA00022519"/>
    </source>
</evidence>
<evidence type="ECO:0000256" key="12">
    <source>
        <dbReference type="ARBA" id="ARBA00023136"/>
    </source>
</evidence>
<sequence>MRLQQIRLGLILLITLLLLGCQAKEPETTLQRLEGQIFGTFWQVTFAAQTPEQVQTWRLGIEQVLQQVDAQMSTYRQDSELMQLNRQPLGEWFSLSPELYQVLALSQQIAEASHGQFDVTVGRLVNLWSFGPEQRPLAIPEPELLSQRLSQVGYQYLELQEDPPAARRMQDFYIDLSGVAKGFAVDEVARYLAAQGLENFLVNIGGDLLAKGQRASDQPWRIGIEVPHEGVQEAQHILAIQDMSVATSGDYRNYFEAEGVRFSHTIDPLSGWPIAHNLASVTVLAPDNAHADAWATALMVQGPKVGLQVAETENLKVLMIVRGQEGWETYVSTAMAAYLGPEKLAEIQPLSM</sequence>
<keyword evidence="9" id="KW-0732">Signal</keyword>
<keyword evidence="8 18" id="KW-0479">Metal-binding</keyword>
<evidence type="ECO:0000256" key="14">
    <source>
        <dbReference type="ARBA" id="ARBA00023288"/>
    </source>
</evidence>
<dbReference type="Gene3D" id="3.10.520.10">
    <property type="entry name" value="ApbE-like domains"/>
    <property type="match status" value="1"/>
</dbReference>
<evidence type="ECO:0000256" key="8">
    <source>
        <dbReference type="ARBA" id="ARBA00022723"/>
    </source>
</evidence>
<evidence type="ECO:0000256" key="9">
    <source>
        <dbReference type="ARBA" id="ARBA00022729"/>
    </source>
</evidence>
<dbReference type="PANTHER" id="PTHR30040:SF2">
    <property type="entry name" value="FAD:PROTEIN FMN TRANSFERASE"/>
    <property type="match status" value="1"/>
</dbReference>
<keyword evidence="4" id="KW-1003">Cell membrane</keyword>
<dbReference type="PANTHER" id="PTHR30040">
    <property type="entry name" value="THIAMINE BIOSYNTHESIS LIPOPROTEIN APBE"/>
    <property type="match status" value="1"/>
</dbReference>
<evidence type="ECO:0000256" key="6">
    <source>
        <dbReference type="ARBA" id="ARBA00022630"/>
    </source>
</evidence>
<proteinExistence type="inferred from homology"/>
<feature type="binding site" evidence="19">
    <location>
        <position position="178"/>
    </location>
    <ligand>
        <name>Mg(2+)</name>
        <dbReference type="ChEBI" id="CHEBI:18420"/>
    </ligand>
</feature>
<evidence type="ECO:0000256" key="2">
    <source>
        <dbReference type="ARBA" id="ARBA00011955"/>
    </source>
</evidence>
<keyword evidence="5 20" id="KW-0997">Cell inner membrane</keyword>